<accession>A0A9P1GES2</accession>
<evidence type="ECO:0000313" key="4">
    <source>
        <dbReference type="Proteomes" id="UP001152797"/>
    </source>
</evidence>
<dbReference type="EMBL" id="CAMXCT010005068">
    <property type="protein sequence ID" value="CAI4011291.1"/>
    <property type="molecule type" value="Genomic_DNA"/>
</dbReference>
<dbReference type="Proteomes" id="UP001152797">
    <property type="component" value="Unassembled WGS sequence"/>
</dbReference>
<dbReference type="EMBL" id="CAMXCT020005068">
    <property type="protein sequence ID" value="CAL1164666.1"/>
    <property type="molecule type" value="Genomic_DNA"/>
</dbReference>
<evidence type="ECO:0000313" key="2">
    <source>
        <dbReference type="EMBL" id="CAI4011291.1"/>
    </source>
</evidence>
<sequence length="293" mass="32051">MAKASGSGDMHDLGEPEYELHVSSLGPMKPLAGWQAGTMAHCMVRLERWPEAREYLALALRVECTKDSTTNGSLIELLDRVVSCHQELGDMPGMLEYVPDLEEAMRGLRQRGWDRRERDVYALLLQRISTVLLLASEGTGQMIGKALQVLEEAANNLQIFIGDAARPEDLPDVDAEVDLELPEEDEKAKIKKKKFGPQVDNAGELLKQIRTSIKILKVSQTGSEQEVQAAAGKSSTASTARFEEHVPEPPAPTPAPAPAKTPPAAETASPEPAFRRDGLNSLRGVLREVSRAR</sequence>
<reference evidence="3 4" key="2">
    <citation type="submission" date="2024-05" db="EMBL/GenBank/DDBJ databases">
        <authorList>
            <person name="Chen Y."/>
            <person name="Shah S."/>
            <person name="Dougan E. K."/>
            <person name="Thang M."/>
            <person name="Chan C."/>
        </authorList>
    </citation>
    <scope>NUCLEOTIDE SEQUENCE [LARGE SCALE GENOMIC DNA]</scope>
</reference>
<proteinExistence type="predicted"/>
<gene>
    <name evidence="2" type="ORF">C1SCF055_LOCUS36470</name>
</gene>
<organism evidence="2">
    <name type="scientific">Cladocopium goreaui</name>
    <dbReference type="NCBI Taxonomy" id="2562237"/>
    <lineage>
        <taxon>Eukaryota</taxon>
        <taxon>Sar</taxon>
        <taxon>Alveolata</taxon>
        <taxon>Dinophyceae</taxon>
        <taxon>Suessiales</taxon>
        <taxon>Symbiodiniaceae</taxon>
        <taxon>Cladocopium</taxon>
    </lineage>
</organism>
<name>A0A9P1GES2_9DINO</name>
<keyword evidence="4" id="KW-1185">Reference proteome</keyword>
<evidence type="ECO:0000256" key="1">
    <source>
        <dbReference type="SAM" id="MobiDB-lite"/>
    </source>
</evidence>
<feature type="region of interest" description="Disordered" evidence="1">
    <location>
        <begin position="220"/>
        <end position="293"/>
    </location>
</feature>
<reference evidence="2" key="1">
    <citation type="submission" date="2022-10" db="EMBL/GenBank/DDBJ databases">
        <authorList>
            <person name="Chen Y."/>
            <person name="Dougan E. K."/>
            <person name="Chan C."/>
            <person name="Rhodes N."/>
            <person name="Thang M."/>
        </authorList>
    </citation>
    <scope>NUCLEOTIDE SEQUENCE</scope>
</reference>
<dbReference type="OrthoDB" id="10474774at2759"/>
<dbReference type="AlphaFoldDB" id="A0A9P1GES2"/>
<feature type="compositionally biased region" description="Pro residues" evidence="1">
    <location>
        <begin position="248"/>
        <end position="261"/>
    </location>
</feature>
<feature type="compositionally biased region" description="Low complexity" evidence="1">
    <location>
        <begin position="262"/>
        <end position="272"/>
    </location>
</feature>
<evidence type="ECO:0000313" key="3">
    <source>
        <dbReference type="EMBL" id="CAL4798603.1"/>
    </source>
</evidence>
<protein>
    <submittedName>
        <fullName evidence="2">Uncharacterized protein</fullName>
    </submittedName>
</protein>
<feature type="compositionally biased region" description="Low complexity" evidence="1">
    <location>
        <begin position="229"/>
        <end position="240"/>
    </location>
</feature>
<comment type="caution">
    <text evidence="2">The sequence shown here is derived from an EMBL/GenBank/DDBJ whole genome shotgun (WGS) entry which is preliminary data.</text>
</comment>
<dbReference type="EMBL" id="CAMXCT030005068">
    <property type="protein sequence ID" value="CAL4798603.1"/>
    <property type="molecule type" value="Genomic_DNA"/>
</dbReference>